<dbReference type="GO" id="GO:0016491">
    <property type="term" value="F:oxidoreductase activity"/>
    <property type="evidence" value="ECO:0007669"/>
    <property type="project" value="InterPro"/>
</dbReference>
<dbReference type="Gene3D" id="1.20.1260.10">
    <property type="match status" value="1"/>
</dbReference>
<evidence type="ECO:0000313" key="2">
    <source>
        <dbReference type="EMBL" id="KPK62988.1"/>
    </source>
</evidence>
<dbReference type="EMBL" id="LJUJ01000021">
    <property type="protein sequence ID" value="KPK62988.1"/>
    <property type="molecule type" value="Genomic_DNA"/>
</dbReference>
<dbReference type="InterPro" id="IPR009078">
    <property type="entry name" value="Ferritin-like_SF"/>
</dbReference>
<dbReference type="InterPro" id="IPR012347">
    <property type="entry name" value="Ferritin-like"/>
</dbReference>
<dbReference type="STRING" id="1703779.AMJ83_08920"/>
<reference evidence="2 3" key="1">
    <citation type="journal article" date="2015" name="Microbiome">
        <title>Genomic resolution of linkages in carbon, nitrogen, and sulfur cycling among widespread estuary sediment bacteria.</title>
        <authorList>
            <person name="Baker B.J."/>
            <person name="Lazar C.S."/>
            <person name="Teske A.P."/>
            <person name="Dick G.J."/>
        </authorList>
    </citation>
    <scope>NUCLEOTIDE SEQUENCE [LARGE SCALE GENOMIC DNA]</scope>
    <source>
        <strain evidence="2">SM23_42</strain>
    </source>
</reference>
<evidence type="ECO:0000259" key="1">
    <source>
        <dbReference type="Pfam" id="PF02915"/>
    </source>
</evidence>
<dbReference type="Pfam" id="PF02915">
    <property type="entry name" value="Rubrerythrin"/>
    <property type="match status" value="1"/>
</dbReference>
<proteinExistence type="predicted"/>
<organism evidence="2 3">
    <name type="scientific">candidate division WOR_3 bacterium SM23_42</name>
    <dbReference type="NCBI Taxonomy" id="1703779"/>
    <lineage>
        <taxon>Bacteria</taxon>
        <taxon>Bacteria division WOR-3</taxon>
    </lineage>
</organism>
<dbReference type="SUPFAM" id="SSF47240">
    <property type="entry name" value="Ferritin-like"/>
    <property type="match status" value="1"/>
</dbReference>
<name>A0A0S8FU53_UNCW3</name>
<feature type="domain" description="Rubrerythrin diiron-binding" evidence="1">
    <location>
        <begin position="9"/>
        <end position="149"/>
    </location>
</feature>
<accession>A0A0S8FU53</accession>
<comment type="caution">
    <text evidence="2">The sequence shown here is derived from an EMBL/GenBank/DDBJ whole genome shotgun (WGS) entry which is preliminary data.</text>
</comment>
<dbReference type="Proteomes" id="UP000051373">
    <property type="component" value="Unassembled WGS sequence"/>
</dbReference>
<evidence type="ECO:0000313" key="3">
    <source>
        <dbReference type="Proteomes" id="UP000051373"/>
    </source>
</evidence>
<sequence length="158" mass="18476">MAELRSISDLLEVAIRVERCLLDFYKKMRDQIEHSYGRDQFDSLASEEQTHVVMLRRFLDGIGEDEDGFRLKRGQVKSQNGLVSHAMRVFSRAEEMTRTDDALEALSIGMELEMESIFYFTELHDMFQGEQQDLIAHILKNEKSHLLRLIAMTKKTEF</sequence>
<dbReference type="AlphaFoldDB" id="A0A0S8FU53"/>
<dbReference type="GO" id="GO:0046872">
    <property type="term" value="F:metal ion binding"/>
    <property type="evidence" value="ECO:0007669"/>
    <property type="project" value="InterPro"/>
</dbReference>
<gene>
    <name evidence="2" type="ORF">AMJ83_08920</name>
</gene>
<protein>
    <recommendedName>
        <fullName evidence="1">Rubrerythrin diiron-binding domain-containing protein</fullName>
    </recommendedName>
</protein>
<dbReference type="InterPro" id="IPR003251">
    <property type="entry name" value="Rr_diiron-bd_dom"/>
</dbReference>